<dbReference type="OMA" id="KRETICY"/>
<dbReference type="PANTHER" id="PTHR33325:SF12">
    <property type="entry name" value="ZINC FINGER, CCHC-TYPE-RELATED"/>
    <property type="match status" value="1"/>
</dbReference>
<accession>A0A0D3A7L9</accession>
<dbReference type="eggNOG" id="ENOG502QWN0">
    <property type="taxonomic scope" value="Eukaryota"/>
</dbReference>
<evidence type="ECO:0000313" key="2">
    <source>
        <dbReference type="Proteomes" id="UP000032141"/>
    </source>
</evidence>
<keyword evidence="2" id="KW-1185">Reference proteome</keyword>
<protein>
    <submittedName>
        <fullName evidence="1">Uncharacterized protein</fullName>
    </submittedName>
</protein>
<dbReference type="GO" id="GO:0003676">
    <property type="term" value="F:nucleic acid binding"/>
    <property type="evidence" value="ECO:0007669"/>
    <property type="project" value="InterPro"/>
</dbReference>
<sequence length="251" mass="29628">MKKLTETKKIGNKSPPEHIAEAIIFLKKHLDKNLMHDYANIKDSTELWQTLKERFDNQKEINLPHALEEWKNLRFQDFQKVEEYNSAVLRIVAQLNYCDSPVYEAKMLDKTYNTFHKEHKLLPRIFKKCGYTRFSELMVTLMLAEKNDELLIKNHNSRPTAAKTFSKVNAMAVENSERRNQTNREDTTQKRETICYKRGSKGHWSRTCRTPPHLCKLYQEYIKGKAKEVNLTENFEGTSYLEDSDFANELD</sequence>
<dbReference type="GO" id="GO:0008270">
    <property type="term" value="F:zinc ion binding"/>
    <property type="evidence" value="ECO:0007669"/>
    <property type="project" value="InterPro"/>
</dbReference>
<proteinExistence type="predicted"/>
<reference evidence="1 2" key="1">
    <citation type="journal article" date="2014" name="Genome Biol.">
        <title>Transcriptome and methylome profiling reveals relics of genome dominance in the mesopolyploid Brassica oleracea.</title>
        <authorList>
            <person name="Parkin I.A."/>
            <person name="Koh C."/>
            <person name="Tang H."/>
            <person name="Robinson S.J."/>
            <person name="Kagale S."/>
            <person name="Clarke W.E."/>
            <person name="Town C.D."/>
            <person name="Nixon J."/>
            <person name="Krishnakumar V."/>
            <person name="Bidwell S.L."/>
            <person name="Denoeud F."/>
            <person name="Belcram H."/>
            <person name="Links M.G."/>
            <person name="Just J."/>
            <person name="Clarke C."/>
            <person name="Bender T."/>
            <person name="Huebert T."/>
            <person name="Mason A.S."/>
            <person name="Pires J.C."/>
            <person name="Barker G."/>
            <person name="Moore J."/>
            <person name="Walley P.G."/>
            <person name="Manoli S."/>
            <person name="Batley J."/>
            <person name="Edwards D."/>
            <person name="Nelson M.N."/>
            <person name="Wang X."/>
            <person name="Paterson A.H."/>
            <person name="King G."/>
            <person name="Bancroft I."/>
            <person name="Chalhoub B."/>
            <person name="Sharpe A.G."/>
        </authorList>
    </citation>
    <scope>NUCLEOTIDE SEQUENCE</scope>
    <source>
        <strain evidence="1 2">cv. TO1000</strain>
    </source>
</reference>
<dbReference type="Proteomes" id="UP000032141">
    <property type="component" value="Chromosome C1"/>
</dbReference>
<dbReference type="EnsemblPlants" id="Bo1g053680.1">
    <property type="protein sequence ID" value="Bo1g053680.1"/>
    <property type="gene ID" value="Bo1g053680"/>
</dbReference>
<evidence type="ECO:0000313" key="1">
    <source>
        <dbReference type="EnsemblPlants" id="Bo1g053680.1"/>
    </source>
</evidence>
<name>A0A0D3A7L9_BRAOL</name>
<reference evidence="1" key="2">
    <citation type="submission" date="2015-03" db="UniProtKB">
        <authorList>
            <consortium name="EnsemblPlants"/>
        </authorList>
    </citation>
    <scope>IDENTIFICATION</scope>
</reference>
<dbReference type="HOGENOM" id="CLU_063980_1_0_1"/>
<dbReference type="PANTHER" id="PTHR33325">
    <property type="entry name" value="ZINC FINGER, CCHC-TYPE-RELATED"/>
    <property type="match status" value="1"/>
</dbReference>
<organism evidence="1 2">
    <name type="scientific">Brassica oleracea var. oleracea</name>
    <dbReference type="NCBI Taxonomy" id="109376"/>
    <lineage>
        <taxon>Eukaryota</taxon>
        <taxon>Viridiplantae</taxon>
        <taxon>Streptophyta</taxon>
        <taxon>Embryophyta</taxon>
        <taxon>Tracheophyta</taxon>
        <taxon>Spermatophyta</taxon>
        <taxon>Magnoliopsida</taxon>
        <taxon>eudicotyledons</taxon>
        <taxon>Gunneridae</taxon>
        <taxon>Pentapetalae</taxon>
        <taxon>rosids</taxon>
        <taxon>malvids</taxon>
        <taxon>Brassicales</taxon>
        <taxon>Brassicaceae</taxon>
        <taxon>Brassiceae</taxon>
        <taxon>Brassica</taxon>
    </lineage>
</organism>
<dbReference type="SUPFAM" id="SSF57756">
    <property type="entry name" value="Retrovirus zinc finger-like domains"/>
    <property type="match status" value="1"/>
</dbReference>
<dbReference type="InterPro" id="IPR036875">
    <property type="entry name" value="Znf_CCHC_sf"/>
</dbReference>
<dbReference type="Gramene" id="Bo1g053680.1">
    <property type="protein sequence ID" value="Bo1g053680.1"/>
    <property type="gene ID" value="Bo1g053680"/>
</dbReference>
<dbReference type="Pfam" id="PF14223">
    <property type="entry name" value="Retrotran_gag_2"/>
    <property type="match status" value="1"/>
</dbReference>
<dbReference type="AlphaFoldDB" id="A0A0D3A7L9"/>